<name>A0ABX8ZM58_9SPHN</name>
<keyword evidence="2" id="KW-1185">Reference proteome</keyword>
<dbReference type="EMBL" id="CP081295">
    <property type="protein sequence ID" value="QZD88627.1"/>
    <property type="molecule type" value="Genomic_DNA"/>
</dbReference>
<organism evidence="1 2">
    <name type="scientific">Qipengyuania aurantiaca</name>
    <dbReference type="NCBI Taxonomy" id="2867233"/>
    <lineage>
        <taxon>Bacteria</taxon>
        <taxon>Pseudomonadati</taxon>
        <taxon>Pseudomonadota</taxon>
        <taxon>Alphaproteobacteria</taxon>
        <taxon>Sphingomonadales</taxon>
        <taxon>Erythrobacteraceae</taxon>
        <taxon>Qipengyuania</taxon>
    </lineage>
</organism>
<reference evidence="1 2" key="1">
    <citation type="submission" date="2021-08" db="EMBL/GenBank/DDBJ databases">
        <title>Comparative Genomics Analysis of the Genus Qipengyuania Reveals Extensive Genetic Diversity and Metabolic Versatility, Including the Description of Fifteen Novel Species.</title>
        <authorList>
            <person name="Liu Y."/>
        </authorList>
    </citation>
    <scope>NUCLEOTIDE SEQUENCE [LARGE SCALE GENOMIC DNA]</scope>
    <source>
        <strain evidence="1 2">1NDH13</strain>
    </source>
</reference>
<sequence>MIKKLLLGSLVVVGVIYGAGHDFSSLKRQINSASNENARHITVRDHKGWGDQSGY</sequence>
<dbReference type="RefSeq" id="WP_221424158.1">
    <property type="nucleotide sequence ID" value="NZ_CP081295.1"/>
</dbReference>
<protein>
    <submittedName>
        <fullName evidence="1">Uncharacterized protein</fullName>
    </submittedName>
</protein>
<proteinExistence type="predicted"/>
<dbReference type="Proteomes" id="UP000824281">
    <property type="component" value="Chromosome"/>
</dbReference>
<gene>
    <name evidence="1" type="ORF">K3148_07010</name>
</gene>
<accession>A0ABX8ZM58</accession>
<evidence type="ECO:0000313" key="2">
    <source>
        <dbReference type="Proteomes" id="UP000824281"/>
    </source>
</evidence>
<evidence type="ECO:0000313" key="1">
    <source>
        <dbReference type="EMBL" id="QZD88627.1"/>
    </source>
</evidence>